<feature type="transmembrane region" description="Helical" evidence="6">
    <location>
        <begin position="676"/>
        <end position="693"/>
    </location>
</feature>
<comment type="similarity">
    <text evidence="2 6">Belongs to the multi antimicrobial extrusion (MATE) (TC 2.A.66.1) family.</text>
</comment>
<dbReference type="PANTHER" id="PTHR11206">
    <property type="entry name" value="MULTIDRUG RESISTANCE PROTEIN"/>
    <property type="match status" value="1"/>
</dbReference>
<feature type="region of interest" description="Disordered" evidence="7">
    <location>
        <begin position="48"/>
        <end position="73"/>
    </location>
</feature>
<dbReference type="CDD" id="cd13132">
    <property type="entry name" value="MATE_eukaryotic"/>
    <property type="match status" value="2"/>
</dbReference>
<evidence type="ECO:0000256" key="2">
    <source>
        <dbReference type="ARBA" id="ARBA00010199"/>
    </source>
</evidence>
<protein>
    <recommendedName>
        <fullName evidence="6">Protein DETOXIFICATION</fullName>
    </recommendedName>
    <alternativeName>
        <fullName evidence="6">Multidrug and toxic compound extrusion protein</fullName>
    </alternativeName>
</protein>
<proteinExistence type="inferred from homology"/>
<feature type="transmembrane region" description="Helical" evidence="6">
    <location>
        <begin position="858"/>
        <end position="881"/>
    </location>
</feature>
<evidence type="ECO:0000313" key="8">
    <source>
        <dbReference type="EMBL" id="KAG8384121.1"/>
    </source>
</evidence>
<feature type="transmembrane region" description="Helical" evidence="6">
    <location>
        <begin position="255"/>
        <end position="275"/>
    </location>
</feature>
<dbReference type="Pfam" id="PF01554">
    <property type="entry name" value="MatE"/>
    <property type="match status" value="4"/>
</dbReference>
<keyword evidence="4 6" id="KW-1133">Transmembrane helix</keyword>
<feature type="transmembrane region" description="Helical" evidence="6">
    <location>
        <begin position="636"/>
        <end position="656"/>
    </location>
</feature>
<keyword evidence="5 6" id="KW-0472">Membrane</keyword>
<feature type="transmembrane region" description="Helical" evidence="6">
    <location>
        <begin position="962"/>
        <end position="984"/>
    </location>
</feature>
<feature type="transmembrane region" description="Helical" evidence="6">
    <location>
        <begin position="597"/>
        <end position="615"/>
    </location>
</feature>
<dbReference type="GO" id="GO:0016020">
    <property type="term" value="C:membrane"/>
    <property type="evidence" value="ECO:0007669"/>
    <property type="project" value="UniProtKB-SubCell"/>
</dbReference>
<dbReference type="AlphaFoldDB" id="A0AAV6XU20"/>
<evidence type="ECO:0000313" key="9">
    <source>
        <dbReference type="Proteomes" id="UP000826271"/>
    </source>
</evidence>
<evidence type="ECO:0000256" key="6">
    <source>
        <dbReference type="RuleBase" id="RU004914"/>
    </source>
</evidence>
<dbReference type="EMBL" id="WHWC01000004">
    <property type="protein sequence ID" value="KAG8384121.1"/>
    <property type="molecule type" value="Genomic_DNA"/>
</dbReference>
<evidence type="ECO:0000256" key="5">
    <source>
        <dbReference type="ARBA" id="ARBA00023136"/>
    </source>
</evidence>
<dbReference type="GO" id="GO:1990961">
    <property type="term" value="P:xenobiotic detoxification by transmembrane export across the plasma membrane"/>
    <property type="evidence" value="ECO:0007669"/>
    <property type="project" value="InterPro"/>
</dbReference>
<feature type="transmembrane region" description="Helical" evidence="6">
    <location>
        <begin position="902"/>
        <end position="925"/>
    </location>
</feature>
<feature type="transmembrane region" description="Helical" evidence="6">
    <location>
        <begin position="404"/>
        <end position="428"/>
    </location>
</feature>
<feature type="transmembrane region" description="Helical" evidence="6">
    <location>
        <begin position="324"/>
        <end position="343"/>
    </location>
</feature>
<feature type="transmembrane region" description="Helical" evidence="6">
    <location>
        <begin position="477"/>
        <end position="501"/>
    </location>
</feature>
<feature type="transmembrane region" description="Helical" evidence="6">
    <location>
        <begin position="705"/>
        <end position="728"/>
    </location>
</feature>
<evidence type="ECO:0000256" key="4">
    <source>
        <dbReference type="ARBA" id="ARBA00022989"/>
    </source>
</evidence>
<organism evidence="8 9">
    <name type="scientific">Buddleja alternifolia</name>
    <dbReference type="NCBI Taxonomy" id="168488"/>
    <lineage>
        <taxon>Eukaryota</taxon>
        <taxon>Viridiplantae</taxon>
        <taxon>Streptophyta</taxon>
        <taxon>Embryophyta</taxon>
        <taxon>Tracheophyta</taxon>
        <taxon>Spermatophyta</taxon>
        <taxon>Magnoliopsida</taxon>
        <taxon>eudicotyledons</taxon>
        <taxon>Gunneridae</taxon>
        <taxon>Pentapetalae</taxon>
        <taxon>asterids</taxon>
        <taxon>lamiids</taxon>
        <taxon>Lamiales</taxon>
        <taxon>Scrophulariaceae</taxon>
        <taxon>Buddlejeae</taxon>
        <taxon>Buddleja</taxon>
    </lineage>
</organism>
<feature type="transmembrane region" description="Helical" evidence="6">
    <location>
        <begin position="781"/>
        <end position="799"/>
    </location>
</feature>
<feature type="transmembrane region" description="Helical" evidence="6">
    <location>
        <begin position="363"/>
        <end position="383"/>
    </location>
</feature>
<name>A0AAV6XU20_9LAMI</name>
<dbReference type="NCBIfam" id="TIGR00797">
    <property type="entry name" value="matE"/>
    <property type="match status" value="2"/>
</dbReference>
<dbReference type="GO" id="GO:0015297">
    <property type="term" value="F:antiporter activity"/>
    <property type="evidence" value="ECO:0007669"/>
    <property type="project" value="InterPro"/>
</dbReference>
<dbReference type="InterPro" id="IPR045069">
    <property type="entry name" value="MATE_euk"/>
</dbReference>
<feature type="transmembrane region" description="Helical" evidence="6">
    <location>
        <begin position="740"/>
        <end position="760"/>
    </location>
</feature>
<gene>
    <name evidence="8" type="ORF">BUALT_Bualt04G0085400</name>
</gene>
<comment type="caution">
    <text evidence="8">The sequence shown here is derived from an EMBL/GenBank/DDBJ whole genome shotgun (WGS) entry which is preliminary data.</text>
</comment>
<dbReference type="GO" id="GO:0042910">
    <property type="term" value="F:xenobiotic transmembrane transporter activity"/>
    <property type="evidence" value="ECO:0007669"/>
    <property type="project" value="InterPro"/>
</dbReference>
<accession>A0AAV6XU20</accession>
<comment type="subcellular location">
    <subcellularLocation>
        <location evidence="1">Membrane</location>
        <topology evidence="1">Multi-pass membrane protein</topology>
    </subcellularLocation>
</comment>
<dbReference type="Proteomes" id="UP000826271">
    <property type="component" value="Unassembled WGS sequence"/>
</dbReference>
<feature type="transmembrane region" description="Helical" evidence="6">
    <location>
        <begin position="180"/>
        <end position="205"/>
    </location>
</feature>
<sequence length="1005" mass="110189">MAFRLEANWVDRLEASCLEAGRLEVLLWGRLRPAFIGFLIGVGISSSSGSGDHPSHEEVEEWVTDPNPRNSRGVSAMESENLLLLPEYETDFTAKKEAFIKEMSKLSSIAMPMVVVSVSQYLIRAAPLMMLGHISELALSSASIATSLSNVTGFSLLLGMACALETLCGQAYGAKHYQKVGIFTYGAMIWLCLACLPVCVLWIYTDKLLILIGQDPEISVEAGKFSIWLIPSLFPFAILQCLCRYLQTQSLILPMLYTSIASLCFSLPLCWAFIFKLNLGNAGAALAIGLSYWLNVILLGLYVKHSSACEKTLAPFSRDVFLTIGEFFKFAIPSALMICLEWWTFEIVILLGGLWPNPELETSVLSICLTISALHYLVQYSFGAAVSTRVSNELGAGRADAAQLAVSVVLLLSIVEFSIASIVLFLFRSILGYSFSNEKSIVYYVKDMTPLLCLSIIMDSLHGVASGVARGTGWQTLAAYVNLGAYYLIGIAVALLLGFVLRLKGEGLWSGLVAGSTAQAALLIVITLRTDWKKKEEEENGIKRRGFERCGPFAVELKRVSCIALPMIVVTVLQYLLRISPLFMLGHLGELSLSSASIATSLANVTGYSILYGMASALETLCGQAYGAEQYQKVGTLTYSAIICLFLVYLTVSILWIYTDKLLIFIGQDPLISLEAGKYVVWLIPSLFPYAIYQSLVRYLQIQSLILPMLISTLATLLFHLPLCWAFIFKLKLGNTGAALSISISYWLNVILLGIYVKYSSACKKTHASFSREVLLTMRKFFWLAIPAALMICLEWWSYELVILLAGLLPNPQLETSVLSICFQTISLHYHIPDAFGAAASTRISNELGAGKAQAAQVAFIVVLVLSVAECITASAVIFYCRCLLGYAFSNDKDIVGYVDQIAPLLSLCVIMDGFEAALSGIARGSGWQHIAVYVNLGAYYLVGIPMSLLFGFVVNLRGEGLWTGLVAGATLKSILLLLVTSFIDWQKQVWLILLLFSNYSRLIS</sequence>
<dbReference type="InterPro" id="IPR002528">
    <property type="entry name" value="MATE_fam"/>
</dbReference>
<evidence type="ECO:0000256" key="7">
    <source>
        <dbReference type="SAM" id="MobiDB-lite"/>
    </source>
</evidence>
<keyword evidence="3 6" id="KW-0812">Transmembrane</keyword>
<evidence type="ECO:0000256" key="3">
    <source>
        <dbReference type="ARBA" id="ARBA00022692"/>
    </source>
</evidence>
<keyword evidence="9" id="KW-1185">Reference proteome</keyword>
<feature type="transmembrane region" description="Helical" evidence="6">
    <location>
        <begin position="507"/>
        <end position="528"/>
    </location>
</feature>
<feature type="transmembrane region" description="Helical" evidence="6">
    <location>
        <begin position="225"/>
        <end position="243"/>
    </location>
</feature>
<reference evidence="8" key="1">
    <citation type="submission" date="2019-10" db="EMBL/GenBank/DDBJ databases">
        <authorList>
            <person name="Zhang R."/>
            <person name="Pan Y."/>
            <person name="Wang J."/>
            <person name="Ma R."/>
            <person name="Yu S."/>
        </authorList>
    </citation>
    <scope>NUCLEOTIDE SEQUENCE</scope>
    <source>
        <strain evidence="8">LA-IB0</strain>
        <tissue evidence="8">Leaf</tissue>
    </source>
</reference>
<feature type="transmembrane region" description="Helical" evidence="6">
    <location>
        <begin position="931"/>
        <end position="955"/>
    </location>
</feature>
<evidence type="ECO:0000256" key="1">
    <source>
        <dbReference type="ARBA" id="ARBA00004141"/>
    </source>
</evidence>
<feature type="transmembrane region" description="Helical" evidence="6">
    <location>
        <begin position="281"/>
        <end position="303"/>
    </location>
</feature>